<comment type="caution">
    <text evidence="8">The sequence shown here is derived from an EMBL/GenBank/DDBJ whole genome shotgun (WGS) entry which is preliminary data.</text>
</comment>
<evidence type="ECO:0000313" key="9">
    <source>
        <dbReference type="Proteomes" id="UP000242188"/>
    </source>
</evidence>
<keyword evidence="3 6" id="KW-1133">Transmembrane helix</keyword>
<keyword evidence="2 5" id="KW-0812">Transmembrane</keyword>
<dbReference type="PROSITE" id="PS50262">
    <property type="entry name" value="G_PROTEIN_RECEP_F1_2"/>
    <property type="match status" value="1"/>
</dbReference>
<dbReference type="InterPro" id="IPR000276">
    <property type="entry name" value="GPCR_Rhodpsn"/>
</dbReference>
<reference evidence="8 9" key="1">
    <citation type="journal article" date="2017" name="Nat. Ecol. Evol.">
        <title>Scallop genome provides insights into evolution of bilaterian karyotype and development.</title>
        <authorList>
            <person name="Wang S."/>
            <person name="Zhang J."/>
            <person name="Jiao W."/>
            <person name="Li J."/>
            <person name="Xun X."/>
            <person name="Sun Y."/>
            <person name="Guo X."/>
            <person name="Huan P."/>
            <person name="Dong B."/>
            <person name="Zhang L."/>
            <person name="Hu X."/>
            <person name="Sun X."/>
            <person name="Wang J."/>
            <person name="Zhao C."/>
            <person name="Wang Y."/>
            <person name="Wang D."/>
            <person name="Huang X."/>
            <person name="Wang R."/>
            <person name="Lv J."/>
            <person name="Li Y."/>
            <person name="Zhang Z."/>
            <person name="Liu B."/>
            <person name="Lu W."/>
            <person name="Hui Y."/>
            <person name="Liang J."/>
            <person name="Zhou Z."/>
            <person name="Hou R."/>
            <person name="Li X."/>
            <person name="Liu Y."/>
            <person name="Li H."/>
            <person name="Ning X."/>
            <person name="Lin Y."/>
            <person name="Zhao L."/>
            <person name="Xing Q."/>
            <person name="Dou J."/>
            <person name="Li Y."/>
            <person name="Mao J."/>
            <person name="Guo H."/>
            <person name="Dou H."/>
            <person name="Li T."/>
            <person name="Mu C."/>
            <person name="Jiang W."/>
            <person name="Fu Q."/>
            <person name="Fu X."/>
            <person name="Miao Y."/>
            <person name="Liu J."/>
            <person name="Yu Q."/>
            <person name="Li R."/>
            <person name="Liao H."/>
            <person name="Li X."/>
            <person name="Kong Y."/>
            <person name="Jiang Z."/>
            <person name="Chourrout D."/>
            <person name="Li R."/>
            <person name="Bao Z."/>
        </authorList>
    </citation>
    <scope>NUCLEOTIDE SEQUENCE [LARGE SCALE GENOMIC DNA]</scope>
    <source>
        <strain evidence="8 9">PY_sf001</strain>
    </source>
</reference>
<feature type="transmembrane region" description="Helical" evidence="6">
    <location>
        <begin position="109"/>
        <end position="129"/>
    </location>
</feature>
<organism evidence="8 9">
    <name type="scientific">Mizuhopecten yessoensis</name>
    <name type="common">Japanese scallop</name>
    <name type="synonym">Patinopecten yessoensis</name>
    <dbReference type="NCBI Taxonomy" id="6573"/>
    <lineage>
        <taxon>Eukaryota</taxon>
        <taxon>Metazoa</taxon>
        <taxon>Spiralia</taxon>
        <taxon>Lophotrochozoa</taxon>
        <taxon>Mollusca</taxon>
        <taxon>Bivalvia</taxon>
        <taxon>Autobranchia</taxon>
        <taxon>Pteriomorphia</taxon>
        <taxon>Pectinida</taxon>
        <taxon>Pectinoidea</taxon>
        <taxon>Pectinidae</taxon>
        <taxon>Mizuhopecten</taxon>
    </lineage>
</organism>
<evidence type="ECO:0000256" key="5">
    <source>
        <dbReference type="RuleBase" id="RU000688"/>
    </source>
</evidence>
<evidence type="ECO:0000256" key="2">
    <source>
        <dbReference type="ARBA" id="ARBA00022692"/>
    </source>
</evidence>
<keyword evidence="9" id="KW-1185">Reference proteome</keyword>
<feature type="transmembrane region" description="Helical" evidence="6">
    <location>
        <begin position="303"/>
        <end position="327"/>
    </location>
</feature>
<feature type="transmembrane region" description="Helical" evidence="6">
    <location>
        <begin position="149"/>
        <end position="169"/>
    </location>
</feature>
<keyword evidence="5" id="KW-0297">G-protein coupled receptor</keyword>
<protein>
    <submittedName>
        <fullName evidence="8">Thyrotropin-releasing hormone receptor</fullName>
    </submittedName>
</protein>
<evidence type="ECO:0000313" key="8">
    <source>
        <dbReference type="EMBL" id="OWF47148.1"/>
    </source>
</evidence>
<evidence type="ECO:0000256" key="1">
    <source>
        <dbReference type="ARBA" id="ARBA00004370"/>
    </source>
</evidence>
<evidence type="ECO:0000259" key="7">
    <source>
        <dbReference type="PROSITE" id="PS50262"/>
    </source>
</evidence>
<comment type="subcellular location">
    <subcellularLocation>
        <location evidence="1">Membrane</location>
    </subcellularLocation>
</comment>
<evidence type="ECO:0000256" key="4">
    <source>
        <dbReference type="ARBA" id="ARBA00023136"/>
    </source>
</evidence>
<name>A0A210QEM0_MIZYE</name>
<evidence type="ECO:0000256" key="6">
    <source>
        <dbReference type="SAM" id="Phobius"/>
    </source>
</evidence>
<gene>
    <name evidence="8" type="ORF">KP79_PYT13496</name>
</gene>
<dbReference type="PROSITE" id="PS00237">
    <property type="entry name" value="G_PROTEIN_RECEP_F1_1"/>
    <property type="match status" value="1"/>
</dbReference>
<keyword evidence="5" id="KW-0807">Transducer</keyword>
<feature type="domain" description="G-protein coupled receptors family 1 profile" evidence="7">
    <location>
        <begin position="89"/>
        <end position="364"/>
    </location>
</feature>
<dbReference type="OrthoDB" id="9990906at2759"/>
<dbReference type="Pfam" id="PF00001">
    <property type="entry name" value="7tm_1"/>
    <property type="match status" value="1"/>
</dbReference>
<dbReference type="InterPro" id="IPR017452">
    <property type="entry name" value="GPCR_Rhodpsn_7TM"/>
</dbReference>
<comment type="similarity">
    <text evidence="5">Belongs to the G-protein coupled receptor 1 family.</text>
</comment>
<keyword evidence="4 6" id="KW-0472">Membrane</keyword>
<sequence>MSSSFIDVIWDMVEPESDTIFQRILYQIQQMNQDERNLLIQQLNLSNEEQLLNYFSEPSIPLEEFASFRVHKWLLLYVPPVMILIGTIGNILSFTVFRINSGKVSTYTYLSALAIMDLLVIYIGLLRLWVAQLSNFDIKDQTNWTCKVVAFLGYVCSDSSVWLIVAVTLERYIAVCYPLQAANLCRIRKARFIVFVPILALCVVNSHFLWTLELLHVVNNTTEPMYICDAGHNFSALVNDVWPWVDAGIYSFVPFVILSILNGRIIQKVSVAKNERKHLLTKDRNGKGCNVRKHSTGEVSRKLTMMLLLVSFTFLLTTLPMNIILIMTKSWNEQNQQQRADFFLAKTVTELLMYLNHTINFFLYCITGRKFRRQIFLLFCRCFSQPDKNGDMARTGLRTLSTAKNNDSNIQVVYRSAIRSTTPPFSV</sequence>
<dbReference type="Proteomes" id="UP000242188">
    <property type="component" value="Unassembled WGS sequence"/>
</dbReference>
<dbReference type="Gene3D" id="1.20.1070.10">
    <property type="entry name" value="Rhodopsin 7-helix transmembrane proteins"/>
    <property type="match status" value="1"/>
</dbReference>
<feature type="transmembrane region" description="Helical" evidence="6">
    <location>
        <begin position="74"/>
        <end position="97"/>
    </location>
</feature>
<dbReference type="PANTHER" id="PTHR46641:SF25">
    <property type="entry name" value="CNMAMIDE RECEPTOR-RELATED"/>
    <property type="match status" value="1"/>
</dbReference>
<evidence type="ECO:0000256" key="3">
    <source>
        <dbReference type="ARBA" id="ARBA00022989"/>
    </source>
</evidence>
<feature type="transmembrane region" description="Helical" evidence="6">
    <location>
        <begin position="190"/>
        <end position="210"/>
    </location>
</feature>
<dbReference type="InterPro" id="IPR052954">
    <property type="entry name" value="GPCR-Ligand_Int"/>
</dbReference>
<dbReference type="GO" id="GO:0016020">
    <property type="term" value="C:membrane"/>
    <property type="evidence" value="ECO:0007669"/>
    <property type="project" value="UniProtKB-SubCell"/>
</dbReference>
<dbReference type="EMBL" id="NEDP02004027">
    <property type="protein sequence ID" value="OWF47148.1"/>
    <property type="molecule type" value="Genomic_DNA"/>
</dbReference>
<dbReference type="AlphaFoldDB" id="A0A210QEM0"/>
<feature type="transmembrane region" description="Helical" evidence="6">
    <location>
        <begin position="247"/>
        <end position="266"/>
    </location>
</feature>
<dbReference type="GO" id="GO:0004930">
    <property type="term" value="F:G protein-coupled receptor activity"/>
    <property type="evidence" value="ECO:0007669"/>
    <property type="project" value="UniProtKB-KW"/>
</dbReference>
<keyword evidence="5 8" id="KW-0675">Receptor</keyword>
<feature type="transmembrane region" description="Helical" evidence="6">
    <location>
        <begin position="347"/>
        <end position="366"/>
    </location>
</feature>
<accession>A0A210QEM0</accession>
<dbReference type="STRING" id="6573.A0A210QEM0"/>
<dbReference type="CDD" id="cd14978">
    <property type="entry name" value="7tmA_FMRFamide_R-like"/>
    <property type="match status" value="1"/>
</dbReference>
<dbReference type="PRINTS" id="PR00237">
    <property type="entry name" value="GPCRRHODOPSN"/>
</dbReference>
<proteinExistence type="inferred from homology"/>
<dbReference type="PANTHER" id="PTHR46641">
    <property type="entry name" value="FMRFAMIDE RECEPTOR-RELATED"/>
    <property type="match status" value="1"/>
</dbReference>
<dbReference type="SUPFAM" id="SSF81321">
    <property type="entry name" value="Family A G protein-coupled receptor-like"/>
    <property type="match status" value="1"/>
</dbReference>